<evidence type="ECO:0000313" key="4">
    <source>
        <dbReference type="Proteomes" id="UP001602058"/>
    </source>
</evidence>
<protein>
    <submittedName>
        <fullName evidence="3">DUF4231 domain-containing protein</fullName>
    </submittedName>
</protein>
<dbReference type="EMBL" id="JBIAWJ010000017">
    <property type="protein sequence ID" value="MFF4525371.1"/>
    <property type="molecule type" value="Genomic_DNA"/>
</dbReference>
<feature type="transmembrane region" description="Helical" evidence="2">
    <location>
        <begin position="184"/>
        <end position="203"/>
    </location>
</feature>
<accession>A0ABW6UPR8</accession>
<feature type="transmembrane region" description="Helical" evidence="2">
    <location>
        <begin position="36"/>
        <end position="60"/>
    </location>
</feature>
<keyword evidence="4" id="KW-1185">Reference proteome</keyword>
<dbReference type="RefSeq" id="WP_387890602.1">
    <property type="nucleotide sequence ID" value="NZ_JBIAWJ010000017.1"/>
</dbReference>
<name>A0ABW6UPR8_9ACTN</name>
<proteinExistence type="predicted"/>
<feature type="transmembrane region" description="Helical" evidence="2">
    <location>
        <begin position="66"/>
        <end position="86"/>
    </location>
</feature>
<gene>
    <name evidence="3" type="ORF">ACFY1D_28660</name>
</gene>
<keyword evidence="2" id="KW-0472">Membrane</keyword>
<organism evidence="3 4">
    <name type="scientific">Streptomyces bluensis</name>
    <dbReference type="NCBI Taxonomy" id="33897"/>
    <lineage>
        <taxon>Bacteria</taxon>
        <taxon>Bacillati</taxon>
        <taxon>Actinomycetota</taxon>
        <taxon>Actinomycetes</taxon>
        <taxon>Kitasatosporales</taxon>
        <taxon>Streptomycetaceae</taxon>
        <taxon>Streptomyces</taxon>
    </lineage>
</organism>
<evidence type="ECO:0000256" key="2">
    <source>
        <dbReference type="SAM" id="Phobius"/>
    </source>
</evidence>
<dbReference type="InterPro" id="IPR025325">
    <property type="entry name" value="DUF4231"/>
</dbReference>
<evidence type="ECO:0000313" key="3">
    <source>
        <dbReference type="EMBL" id="MFF4525371.1"/>
    </source>
</evidence>
<comment type="caution">
    <text evidence="3">The sequence shown here is derived from an EMBL/GenBank/DDBJ whole genome shotgun (WGS) entry which is preliminary data.</text>
</comment>
<evidence type="ECO:0000256" key="1">
    <source>
        <dbReference type="SAM" id="MobiDB-lite"/>
    </source>
</evidence>
<feature type="region of interest" description="Disordered" evidence="1">
    <location>
        <begin position="255"/>
        <end position="274"/>
    </location>
</feature>
<dbReference type="Pfam" id="PF14015">
    <property type="entry name" value="DUF4231"/>
    <property type="match status" value="1"/>
</dbReference>
<keyword evidence="2" id="KW-0812">Transmembrane</keyword>
<keyword evidence="2" id="KW-1133">Transmembrane helix</keyword>
<reference evidence="3 4" key="1">
    <citation type="submission" date="2024-10" db="EMBL/GenBank/DDBJ databases">
        <title>The Natural Products Discovery Center: Release of the First 8490 Sequenced Strains for Exploring Actinobacteria Biosynthetic Diversity.</title>
        <authorList>
            <person name="Kalkreuter E."/>
            <person name="Kautsar S.A."/>
            <person name="Yang D."/>
            <person name="Bader C.D."/>
            <person name="Teijaro C.N."/>
            <person name="Fluegel L."/>
            <person name="Davis C.M."/>
            <person name="Simpson J.R."/>
            <person name="Lauterbach L."/>
            <person name="Steele A.D."/>
            <person name="Gui C."/>
            <person name="Meng S."/>
            <person name="Li G."/>
            <person name="Viehrig K."/>
            <person name="Ye F."/>
            <person name="Su P."/>
            <person name="Kiefer A.F."/>
            <person name="Nichols A."/>
            <person name="Cepeda A.J."/>
            <person name="Yan W."/>
            <person name="Fan B."/>
            <person name="Jiang Y."/>
            <person name="Adhikari A."/>
            <person name="Zheng C.-J."/>
            <person name="Schuster L."/>
            <person name="Cowan T.M."/>
            <person name="Smanski M.J."/>
            <person name="Chevrette M.G."/>
            <person name="De Carvalho L.P.S."/>
            <person name="Shen B."/>
        </authorList>
    </citation>
    <scope>NUCLEOTIDE SEQUENCE [LARGE SCALE GENOMIC DNA]</scope>
    <source>
        <strain evidence="3 4">NPDC001390</strain>
    </source>
</reference>
<dbReference type="NCBIfam" id="NF033634">
    <property type="entry name" value="SLATT_1"/>
    <property type="match status" value="1"/>
</dbReference>
<feature type="compositionally biased region" description="Low complexity" evidence="1">
    <location>
        <begin position="263"/>
        <end position="274"/>
    </location>
</feature>
<feature type="transmembrane region" description="Helical" evidence="2">
    <location>
        <begin position="158"/>
        <end position="178"/>
    </location>
</feature>
<sequence length="274" mass="30800">MSQPTVVDAQADEPVNPRQKVAELHRDIKSARWHNMVAVTVMTTGLILVLGLVGATALTYGRYNMAPFNLVGLLVLAAHVCILFALDTFSPDPPFLELRDTADLKGKLERAEEERIIEAARGSSNAYERQYFYWEAMPKEVARLRSESKRYRRWHNCLQWLLILCSAAISAVTALYDVPQPGKGMLIGLGATVSVITSVTGYFKFRERSFNLQQTADTIEQHTTAFDLSISPYDDSDASRNLAKFAVNVEGLRTEQRKREQQLDQPHQGQQQNA</sequence>
<dbReference type="Proteomes" id="UP001602058">
    <property type="component" value="Unassembled WGS sequence"/>
</dbReference>